<keyword evidence="4" id="KW-1185">Reference proteome</keyword>
<comment type="similarity">
    <text evidence="2">Belongs to the EMC2 family.</text>
</comment>
<evidence type="ECO:0000313" key="4">
    <source>
        <dbReference type="Proteomes" id="UP001189429"/>
    </source>
</evidence>
<evidence type="ECO:0000256" key="2">
    <source>
        <dbReference type="RuleBase" id="RU367091"/>
    </source>
</evidence>
<dbReference type="InterPro" id="IPR039856">
    <property type="entry name" value="EMC2-like"/>
</dbReference>
<dbReference type="Proteomes" id="UP001189429">
    <property type="component" value="Unassembled WGS sequence"/>
</dbReference>
<organism evidence="3 4">
    <name type="scientific">Prorocentrum cordatum</name>
    <dbReference type="NCBI Taxonomy" id="2364126"/>
    <lineage>
        <taxon>Eukaryota</taxon>
        <taxon>Sar</taxon>
        <taxon>Alveolata</taxon>
        <taxon>Dinophyceae</taxon>
        <taxon>Prorocentrales</taxon>
        <taxon>Prorocentraceae</taxon>
        <taxon>Prorocentrum</taxon>
    </lineage>
</organism>
<keyword evidence="2" id="KW-0256">Endoplasmic reticulum</keyword>
<sequence length="103" mass="11319">MEPGEYEALRARAAGGGSAAAELLQLMRTQKIRQPEVVLLHGSELLSRGCWKLGNDLWAILEQVAQAAAELDHAGWRDFCLEKLAAKFPSSTRVERLKGQCAE</sequence>
<name>A0ABN9PR54_9DINO</name>
<comment type="subcellular location">
    <subcellularLocation>
        <location evidence="2">Endoplasmic reticulum membrane</location>
        <topology evidence="2">Peripheral membrane protein</topology>
        <orientation evidence="2">Cytoplasmic side</orientation>
    </subcellularLocation>
</comment>
<proteinExistence type="inferred from homology"/>
<accession>A0ABN9PR54</accession>
<comment type="function">
    <text evidence="2">Part of the endoplasmic reticulum membrane protein complex (EMC) that enables the energy-independent insertion into endoplasmic reticulum membranes of newly synthesized membrane proteins.</text>
</comment>
<evidence type="ECO:0000313" key="3">
    <source>
        <dbReference type="EMBL" id="CAK0795610.1"/>
    </source>
</evidence>
<dbReference type="PANTHER" id="PTHR12760">
    <property type="entry name" value="TETRATRICOPEPTIDE REPEAT PROTEIN"/>
    <property type="match status" value="1"/>
</dbReference>
<gene>
    <name evidence="3" type="ORF">PCOR1329_LOCUS5241</name>
</gene>
<comment type="caution">
    <text evidence="3">The sequence shown here is derived from an EMBL/GenBank/DDBJ whole genome shotgun (WGS) entry which is preliminary data.</text>
</comment>
<keyword evidence="1" id="KW-0802">TPR repeat</keyword>
<evidence type="ECO:0000256" key="1">
    <source>
        <dbReference type="ARBA" id="ARBA00022803"/>
    </source>
</evidence>
<comment type="subunit">
    <text evidence="2">Component of the ER membrane protein complex (EMC).</text>
</comment>
<reference evidence="3" key="1">
    <citation type="submission" date="2023-10" db="EMBL/GenBank/DDBJ databases">
        <authorList>
            <person name="Chen Y."/>
            <person name="Shah S."/>
            <person name="Dougan E. K."/>
            <person name="Thang M."/>
            <person name="Chan C."/>
        </authorList>
    </citation>
    <scope>NUCLEOTIDE SEQUENCE [LARGE SCALE GENOMIC DNA]</scope>
</reference>
<dbReference type="EMBL" id="CAUYUJ010001376">
    <property type="protein sequence ID" value="CAK0795610.1"/>
    <property type="molecule type" value="Genomic_DNA"/>
</dbReference>
<keyword evidence="2" id="KW-0472">Membrane</keyword>
<protein>
    <recommendedName>
        <fullName evidence="2">ER membrane protein complex subunit 2</fullName>
    </recommendedName>
</protein>
<feature type="non-terminal residue" evidence="3">
    <location>
        <position position="103"/>
    </location>
</feature>